<dbReference type="EMBL" id="JANKAS010000019">
    <property type="protein sequence ID" value="MCR1900122.1"/>
    <property type="molecule type" value="Genomic_DNA"/>
</dbReference>
<proteinExistence type="inferred from homology"/>
<dbReference type="AlphaFoldDB" id="A0AAE3L0L1"/>
<dbReference type="PROSITE" id="PS00195">
    <property type="entry name" value="GLUTAREDOXIN_1"/>
    <property type="match status" value="1"/>
</dbReference>
<protein>
    <recommendedName>
        <fullName evidence="6">Glutaredoxin</fullName>
    </recommendedName>
</protein>
<dbReference type="InterPro" id="IPR002109">
    <property type="entry name" value="Glutaredoxin"/>
</dbReference>
<dbReference type="InterPro" id="IPR014025">
    <property type="entry name" value="Glutaredoxin_subgr"/>
</dbReference>
<dbReference type="InterPro" id="IPR036249">
    <property type="entry name" value="Thioredoxin-like_sf"/>
</dbReference>
<dbReference type="Pfam" id="PF00462">
    <property type="entry name" value="Glutaredoxin"/>
    <property type="match status" value="1"/>
</dbReference>
<sequence length="83" mass="9774">MTKVEIYTWTFCPFCIRAKELFERKNTPYIEHIIDGDDKKKKELYEKTNQDTVPFIFINDQFIGGYSDLQALEDEGKLDSMLG</sequence>
<evidence type="ECO:0000256" key="2">
    <source>
        <dbReference type="ARBA" id="ARBA00022448"/>
    </source>
</evidence>
<dbReference type="InterPro" id="IPR011767">
    <property type="entry name" value="GLR_AS"/>
</dbReference>
<keyword evidence="3 6" id="KW-0249">Electron transport</keyword>
<feature type="domain" description="Glutaredoxin" evidence="7">
    <location>
        <begin position="4"/>
        <end position="63"/>
    </location>
</feature>
<dbReference type="SUPFAM" id="SSF52833">
    <property type="entry name" value="Thioredoxin-like"/>
    <property type="match status" value="1"/>
</dbReference>
<comment type="caution">
    <text evidence="8">The sequence shown here is derived from an EMBL/GenBank/DDBJ whole genome shotgun (WGS) entry which is preliminary data.</text>
</comment>
<dbReference type="GO" id="GO:0045454">
    <property type="term" value="P:cell redox homeostasis"/>
    <property type="evidence" value="ECO:0007669"/>
    <property type="project" value="InterPro"/>
</dbReference>
<evidence type="ECO:0000313" key="8">
    <source>
        <dbReference type="EMBL" id="MCR1900122.1"/>
    </source>
</evidence>
<dbReference type="GO" id="GO:0015035">
    <property type="term" value="F:protein-disulfide reductase activity"/>
    <property type="evidence" value="ECO:0007669"/>
    <property type="project" value="TreeGrafter"/>
</dbReference>
<dbReference type="NCBIfam" id="TIGR02181">
    <property type="entry name" value="GRX_bact"/>
    <property type="match status" value="1"/>
</dbReference>
<keyword evidence="6" id="KW-0963">Cytoplasm</keyword>
<evidence type="ECO:0000256" key="5">
    <source>
        <dbReference type="ARBA" id="ARBA00023284"/>
    </source>
</evidence>
<dbReference type="PANTHER" id="PTHR46679">
    <property type="match status" value="1"/>
</dbReference>
<reference evidence="8" key="1">
    <citation type="submission" date="2022-07" db="EMBL/GenBank/DDBJ databases">
        <title>Enhanced cultured diversity of the mouse gut microbiota enables custom-made synthetic communities.</title>
        <authorList>
            <person name="Afrizal A."/>
        </authorList>
    </citation>
    <scope>NUCLEOTIDE SEQUENCE</scope>
    <source>
        <strain evidence="8">DSM 28593</strain>
    </source>
</reference>
<dbReference type="Gene3D" id="3.40.30.10">
    <property type="entry name" value="Glutaredoxin"/>
    <property type="match status" value="1"/>
</dbReference>
<name>A0AAE3L0L1_9FIRM</name>
<keyword evidence="2 6" id="KW-0813">Transport</keyword>
<comment type="function">
    <text evidence="6">Has a glutathione-disulfide oxidoreductase activity in the presence of NADPH and glutathione reductase. Reduces low molecular weight disulfides and proteins.</text>
</comment>
<dbReference type="InterPro" id="IPR011900">
    <property type="entry name" value="GRX_bact"/>
</dbReference>
<accession>A0AAE3L0L1</accession>
<keyword evidence="5 6" id="KW-0676">Redox-active center</keyword>
<organism evidence="8 9">
    <name type="scientific">Irregularibacter muris</name>
    <dbReference type="NCBI Taxonomy" id="1796619"/>
    <lineage>
        <taxon>Bacteria</taxon>
        <taxon>Bacillati</taxon>
        <taxon>Bacillota</taxon>
        <taxon>Clostridia</taxon>
        <taxon>Eubacteriales</taxon>
        <taxon>Eubacteriaceae</taxon>
        <taxon>Irregularibacter</taxon>
    </lineage>
</organism>
<dbReference type="GO" id="GO:0015038">
    <property type="term" value="F:glutathione disulfide oxidoreductase activity"/>
    <property type="evidence" value="ECO:0007669"/>
    <property type="project" value="UniProtKB-UniRule"/>
</dbReference>
<evidence type="ECO:0000256" key="1">
    <source>
        <dbReference type="ARBA" id="ARBA00007787"/>
    </source>
</evidence>
<evidence type="ECO:0000256" key="6">
    <source>
        <dbReference type="RuleBase" id="RU364065"/>
    </source>
</evidence>
<keyword evidence="9" id="KW-1185">Reference proteome</keyword>
<evidence type="ECO:0000256" key="3">
    <source>
        <dbReference type="ARBA" id="ARBA00022982"/>
    </source>
</evidence>
<comment type="similarity">
    <text evidence="1 6">Belongs to the glutaredoxin family.</text>
</comment>
<evidence type="ECO:0000313" key="9">
    <source>
        <dbReference type="Proteomes" id="UP001205748"/>
    </source>
</evidence>
<evidence type="ECO:0000259" key="7">
    <source>
        <dbReference type="Pfam" id="PF00462"/>
    </source>
</evidence>
<gene>
    <name evidence="8" type="primary">grxC</name>
    <name evidence="8" type="ORF">NSA47_14225</name>
</gene>
<dbReference type="RefSeq" id="WP_257533155.1">
    <property type="nucleotide sequence ID" value="NZ_JANKAS010000019.1"/>
</dbReference>
<dbReference type="PANTHER" id="PTHR46679:SF1">
    <property type="entry name" value="GLUTAREDOXIN-2, MITOCHONDRIAL"/>
    <property type="match status" value="1"/>
</dbReference>
<dbReference type="PROSITE" id="PS51354">
    <property type="entry name" value="GLUTAREDOXIN_2"/>
    <property type="match status" value="1"/>
</dbReference>
<dbReference type="Proteomes" id="UP001205748">
    <property type="component" value="Unassembled WGS sequence"/>
</dbReference>
<evidence type="ECO:0000256" key="4">
    <source>
        <dbReference type="ARBA" id="ARBA00023157"/>
    </source>
</evidence>
<dbReference type="PRINTS" id="PR00160">
    <property type="entry name" value="GLUTAREDOXIN"/>
</dbReference>
<keyword evidence="4" id="KW-1015">Disulfide bond</keyword>